<keyword evidence="7 19" id="KW-0934">Plastid</keyword>
<feature type="signal peptide" evidence="18">
    <location>
        <begin position="1"/>
        <end position="29"/>
    </location>
</feature>
<evidence type="ECO:0000256" key="5">
    <source>
        <dbReference type="ARBA" id="ARBA00022528"/>
    </source>
</evidence>
<evidence type="ECO:0000256" key="8">
    <source>
        <dbReference type="ARBA" id="ARBA00022692"/>
    </source>
</evidence>
<feature type="chain" id="PRO_5013390351" description="Photosystem II reaction center protein Z" evidence="18">
    <location>
        <begin position="30"/>
        <end position="63"/>
    </location>
</feature>
<dbReference type="GO" id="GO:0009539">
    <property type="term" value="C:photosystem II reaction center"/>
    <property type="evidence" value="ECO:0007669"/>
    <property type="project" value="InterPro"/>
</dbReference>
<evidence type="ECO:0000256" key="12">
    <source>
        <dbReference type="ARBA" id="ARBA00023276"/>
    </source>
</evidence>
<comment type="subcellular location">
    <subcellularLocation>
        <location evidence="1">Membrane</location>
        <topology evidence="1">Multi-pass membrane protein</topology>
    </subcellularLocation>
    <subcellularLocation>
        <location evidence="15">Plastid</location>
        <location evidence="15">Chloroplast thylakoid membrane</location>
        <topology evidence="15">Multi-pass membrane protein</topology>
    </subcellularLocation>
</comment>
<organism evidence="19">
    <name type="scientific">Euglena archaeoplastidiata</name>
    <dbReference type="NCBI Taxonomy" id="1188008"/>
    <lineage>
        <taxon>Eukaryota</taxon>
        <taxon>Discoba</taxon>
        <taxon>Euglenozoa</taxon>
        <taxon>Euglenida</taxon>
        <taxon>Spirocuta</taxon>
        <taxon>Euglenophyceae</taxon>
        <taxon>Euglenales</taxon>
        <taxon>Euglenaceae</taxon>
        <taxon>Euglena</taxon>
    </lineage>
</organism>
<feature type="transmembrane region" description="Helical" evidence="17">
    <location>
        <begin position="39"/>
        <end position="62"/>
    </location>
</feature>
<name>A0A1X9GCN4_9EUGL</name>
<dbReference type="GeneID" id="33195310"/>
<sequence length="63" mass="6876">MLLLTFQASLLALIAFSFLMVISVPVVFASPNGWNENKNYILLGSAAWASLVLIVGTLNYFVL</sequence>
<dbReference type="SUPFAM" id="SSF161055">
    <property type="entry name" value="PsbZ-like"/>
    <property type="match status" value="1"/>
</dbReference>
<dbReference type="InterPro" id="IPR002644">
    <property type="entry name" value="PSII_PsbZ"/>
</dbReference>
<keyword evidence="9 15" id="KW-1133">Transmembrane helix</keyword>
<dbReference type="RefSeq" id="YP_009389126.1">
    <property type="nucleotide sequence ID" value="NC_035156.1"/>
</dbReference>
<dbReference type="HAMAP" id="MF_00644">
    <property type="entry name" value="PSII_PsbZ"/>
    <property type="match status" value="1"/>
</dbReference>
<evidence type="ECO:0000256" key="15">
    <source>
        <dbReference type="HAMAP-Rule" id="MF_00644"/>
    </source>
</evidence>
<accession>A0A1X9GCN4</accession>
<evidence type="ECO:0000256" key="1">
    <source>
        <dbReference type="ARBA" id="ARBA00004141"/>
    </source>
</evidence>
<proteinExistence type="inferred from homology"/>
<dbReference type="NCBIfam" id="TIGR03043">
    <property type="entry name" value="PS_II_psbZ"/>
    <property type="match status" value="1"/>
</dbReference>
<keyword evidence="8 15" id="KW-0812">Transmembrane</keyword>
<comment type="subunit">
    <text evidence="14 15">PSII is composed of 1 copy each of membrane proteins PsbA, PsbB, PsbC, PsbD, PsbE, PsbF, PsbH, PsbI, PsbJ, PsbK, PsbL, PsbM, PsbT, PsbY, PsbZ, Psb30/Ycf12, at least 3 peripheral proteins of the oxygen-evolving complex and a large number of cofactors. It forms dimeric complexes.</text>
</comment>
<evidence type="ECO:0000256" key="10">
    <source>
        <dbReference type="ARBA" id="ARBA00023078"/>
    </source>
</evidence>
<keyword evidence="6 15" id="KW-0602">Photosynthesis</keyword>
<comment type="similarity">
    <text evidence="2 15 16">Belongs to the PsbZ family.</text>
</comment>
<comment type="function">
    <text evidence="16">Controls the interaction of photosystem II (PSII) cores with the light-harvesting antenna, regulates electron flow through the 2 photosystem reaction centers. PSII is a light-driven water plastoquinone oxidoreductase, using light energy to abstract electrons from H(2)O, generating a proton gradient subsequently used for ATP formation.</text>
</comment>
<evidence type="ECO:0000256" key="7">
    <source>
        <dbReference type="ARBA" id="ARBA00022640"/>
    </source>
</evidence>
<geneLocation type="chloroplast" evidence="19"/>
<dbReference type="AlphaFoldDB" id="A0A1X9GCN4"/>
<keyword evidence="18" id="KW-0732">Signal</keyword>
<dbReference type="GO" id="GO:0009535">
    <property type="term" value="C:chloroplast thylakoid membrane"/>
    <property type="evidence" value="ECO:0007669"/>
    <property type="project" value="UniProtKB-SubCell"/>
</dbReference>
<comment type="function">
    <text evidence="13 15">May control the interaction of photosystem II (PSII) cores with the light-harvesting antenna, regulates electron flow through the 2 photosystem reaction centers. PSII is a light-driven water plastoquinone oxidoreductase, using light energy to abstract electrons from H(2)O, generating a proton gradient subsequently used for ATP formation.</text>
</comment>
<dbReference type="PANTHER" id="PTHR34971:SF2">
    <property type="entry name" value="PHOTOSYSTEM II REACTION CENTER PROTEIN Z"/>
    <property type="match status" value="1"/>
</dbReference>
<dbReference type="PANTHER" id="PTHR34971">
    <property type="entry name" value="PHOTOSYSTEM II REACTION CENTER PROTEIN Z"/>
    <property type="match status" value="1"/>
</dbReference>
<gene>
    <name evidence="15 19" type="primary">psbZ</name>
    <name evidence="19" type="synonym">ycf9</name>
</gene>
<evidence type="ECO:0000256" key="14">
    <source>
        <dbReference type="ARBA" id="ARBA00038734"/>
    </source>
</evidence>
<evidence type="ECO:0000256" key="18">
    <source>
        <dbReference type="SAM" id="SignalP"/>
    </source>
</evidence>
<evidence type="ECO:0000256" key="2">
    <source>
        <dbReference type="ARBA" id="ARBA00008367"/>
    </source>
</evidence>
<dbReference type="GO" id="GO:0015979">
    <property type="term" value="P:photosynthesis"/>
    <property type="evidence" value="ECO:0007669"/>
    <property type="project" value="UniProtKB-UniRule"/>
</dbReference>
<evidence type="ECO:0000313" key="19">
    <source>
        <dbReference type="EMBL" id="AKR17899.1"/>
    </source>
</evidence>
<keyword evidence="12 15" id="KW-0604">Photosystem II</keyword>
<dbReference type="Gene3D" id="1.10.287.740">
    <property type="entry name" value="Photosystem II PsbZ, reaction centre"/>
    <property type="match status" value="1"/>
</dbReference>
<dbReference type="GO" id="GO:0042549">
    <property type="term" value="P:photosystem II stabilization"/>
    <property type="evidence" value="ECO:0007669"/>
    <property type="project" value="InterPro"/>
</dbReference>
<protein>
    <recommendedName>
        <fullName evidence="3 15">Photosystem II reaction center protein Z</fullName>
        <shortName evidence="15">PSII-Z</shortName>
    </recommendedName>
</protein>
<evidence type="ECO:0000256" key="16">
    <source>
        <dbReference type="RuleBase" id="RU003472"/>
    </source>
</evidence>
<keyword evidence="10 15" id="KW-0793">Thylakoid</keyword>
<evidence type="ECO:0000256" key="11">
    <source>
        <dbReference type="ARBA" id="ARBA00023136"/>
    </source>
</evidence>
<evidence type="ECO:0000256" key="13">
    <source>
        <dbReference type="ARBA" id="ARBA00037496"/>
    </source>
</evidence>
<evidence type="ECO:0000256" key="17">
    <source>
        <dbReference type="SAM" id="Phobius"/>
    </source>
</evidence>
<dbReference type="Pfam" id="PF01737">
    <property type="entry name" value="Ycf9"/>
    <property type="match status" value="1"/>
</dbReference>
<dbReference type="InterPro" id="IPR036512">
    <property type="entry name" value="PSII_PsbZ_sf"/>
</dbReference>
<reference evidence="19" key="1">
    <citation type="journal article" date="2017" name="J. Phycol.">
        <title>A rare case of plastid protein-coding gene duplication in the chloroplast genome of Euglena archaeoplastidiata (Euglenophyta).</title>
        <authorList>
            <person name="Bennett M.S."/>
            <person name="Shiu S.H."/>
            <person name="Triemer R.E."/>
        </authorList>
    </citation>
    <scope>NUCLEOTIDE SEQUENCE</scope>
    <source>
        <strain evidence="19">Michigan</strain>
    </source>
</reference>
<evidence type="ECO:0000256" key="6">
    <source>
        <dbReference type="ARBA" id="ARBA00022531"/>
    </source>
</evidence>
<evidence type="ECO:0000256" key="3">
    <source>
        <dbReference type="ARBA" id="ARBA00021665"/>
    </source>
</evidence>
<evidence type="ECO:0000256" key="4">
    <source>
        <dbReference type="ARBA" id="ARBA00022469"/>
    </source>
</evidence>
<evidence type="ECO:0000256" key="9">
    <source>
        <dbReference type="ARBA" id="ARBA00022989"/>
    </source>
</evidence>
<keyword evidence="5 19" id="KW-0150">Chloroplast</keyword>
<keyword evidence="4 15" id="KW-0674">Reaction center</keyword>
<dbReference type="EMBL" id="KP939040">
    <property type="protein sequence ID" value="AKR17899.1"/>
    <property type="molecule type" value="Genomic_DNA"/>
</dbReference>
<keyword evidence="11 15" id="KW-0472">Membrane</keyword>